<dbReference type="RefSeq" id="WP_069123331.1">
    <property type="nucleotide sequence ID" value="NZ_MARB01000007.1"/>
</dbReference>
<keyword evidence="6" id="KW-1185">Reference proteome</keyword>
<proteinExistence type="predicted"/>
<sequence>MIDCLIVGGGIIGMLTANELHTAGMAVALVEKGSPGRESSWAGGGIISPLYPWRYDDSISKLAQWSQAHYPAITRMLIDAGGPDPEYLKSGLLILEPTDTDRATAWSGRFDQPLHLIDLEGIAQCEPGLDTKATEAVWLAEVAQIRNPRLTKSLYHAIRQKITIHEQTEATELLIEQGRVHGVKTPTGILEADRVIICAGAWSGNLLSDIVTPPAIEPVLGQMIIFRHQPGAITRIVLHNDRYIIPRKDGRVLVGSTLEYRGFDKHTTEQAKQELKAFALAHFPGLGDAEIEHHWAGLRPGSPSGIPYIGPIPEIGGLYLNAGHFRNGVVLGPASTRLMADIVLDRTPILDTEPYAIDAKR</sequence>
<reference evidence="5 6" key="1">
    <citation type="submission" date="2016-06" db="EMBL/GenBank/DDBJ databases">
        <title>Genome sequence of endosymbiont of Candidatus Endolucinida thiodiazotropha.</title>
        <authorList>
            <person name="Poehlein A."/>
            <person name="Koenig S."/>
            <person name="Heiden S.E."/>
            <person name="Thuermer A."/>
            <person name="Voget S."/>
            <person name="Daniel R."/>
            <person name="Markert S."/>
            <person name="Gros O."/>
            <person name="Schweder T."/>
        </authorList>
    </citation>
    <scope>NUCLEOTIDE SEQUENCE [LARGE SCALE GENOMIC DNA]</scope>
    <source>
        <strain evidence="5 6">COS</strain>
    </source>
</reference>
<gene>
    <name evidence="5" type="primary">hcnC</name>
    <name evidence="5" type="ORF">CODIS_15670</name>
</gene>
<evidence type="ECO:0000256" key="1">
    <source>
        <dbReference type="ARBA" id="ARBA00004948"/>
    </source>
</evidence>
<name>A0A7Z0VM79_9GAMM</name>
<keyword evidence="3 5" id="KW-0560">Oxidoreductase</keyword>
<evidence type="ECO:0000256" key="3">
    <source>
        <dbReference type="ARBA" id="ARBA00023002"/>
    </source>
</evidence>
<dbReference type="GO" id="GO:0005737">
    <property type="term" value="C:cytoplasm"/>
    <property type="evidence" value="ECO:0007669"/>
    <property type="project" value="TreeGrafter"/>
</dbReference>
<accession>A0A7Z0VM79</accession>
<comment type="caution">
    <text evidence="5">The sequence shown here is derived from an EMBL/GenBank/DDBJ whole genome shotgun (WGS) entry which is preliminary data.</text>
</comment>
<organism evidence="5 6">
    <name type="scientific">Candidatus Thiodiazotropha endolucinida</name>
    <dbReference type="NCBI Taxonomy" id="1655433"/>
    <lineage>
        <taxon>Bacteria</taxon>
        <taxon>Pseudomonadati</taxon>
        <taxon>Pseudomonadota</taxon>
        <taxon>Gammaproteobacteria</taxon>
        <taxon>Chromatiales</taxon>
        <taxon>Sedimenticolaceae</taxon>
        <taxon>Candidatus Thiodiazotropha</taxon>
    </lineage>
</organism>
<keyword evidence="2" id="KW-0784">Thiamine biosynthesis</keyword>
<protein>
    <submittedName>
        <fullName evidence="5">Hydrogen cyanide synthase subunit HcnC</fullName>
        <ecNumber evidence="5">1.4.99.5</ecNumber>
    </submittedName>
</protein>
<dbReference type="PANTHER" id="PTHR13847:SF289">
    <property type="entry name" value="GLYCINE OXIDASE"/>
    <property type="match status" value="1"/>
</dbReference>
<dbReference type="GO" id="GO:0009228">
    <property type="term" value="P:thiamine biosynthetic process"/>
    <property type="evidence" value="ECO:0007669"/>
    <property type="project" value="UniProtKB-KW"/>
</dbReference>
<dbReference type="OrthoDB" id="9805337at2"/>
<dbReference type="EC" id="1.4.99.5" evidence="5"/>
<dbReference type="SUPFAM" id="SSF51905">
    <property type="entry name" value="FAD/NAD(P)-binding domain"/>
    <property type="match status" value="1"/>
</dbReference>
<dbReference type="Pfam" id="PF01266">
    <property type="entry name" value="DAO"/>
    <property type="match status" value="1"/>
</dbReference>
<dbReference type="GO" id="GO:0009229">
    <property type="term" value="P:thiamine diphosphate biosynthetic process"/>
    <property type="evidence" value="ECO:0007669"/>
    <property type="project" value="UniProtKB-UniPathway"/>
</dbReference>
<dbReference type="UniPathway" id="UPA00060"/>
<dbReference type="NCBIfam" id="TIGR02352">
    <property type="entry name" value="thiamin_ThiO"/>
    <property type="match status" value="1"/>
</dbReference>
<evidence type="ECO:0000313" key="6">
    <source>
        <dbReference type="Proteomes" id="UP000094769"/>
    </source>
</evidence>
<dbReference type="Gene3D" id="3.30.9.10">
    <property type="entry name" value="D-Amino Acid Oxidase, subunit A, domain 2"/>
    <property type="match status" value="1"/>
</dbReference>
<dbReference type="Gene3D" id="3.50.50.60">
    <property type="entry name" value="FAD/NAD(P)-binding domain"/>
    <property type="match status" value="1"/>
</dbReference>
<dbReference type="InterPro" id="IPR006076">
    <property type="entry name" value="FAD-dep_OxRdtase"/>
</dbReference>
<evidence type="ECO:0000259" key="4">
    <source>
        <dbReference type="Pfam" id="PF01266"/>
    </source>
</evidence>
<dbReference type="InterPro" id="IPR036188">
    <property type="entry name" value="FAD/NAD-bd_sf"/>
</dbReference>
<dbReference type="Proteomes" id="UP000094769">
    <property type="component" value="Unassembled WGS sequence"/>
</dbReference>
<dbReference type="EMBL" id="MARB01000007">
    <property type="protein sequence ID" value="ODJ88154.1"/>
    <property type="molecule type" value="Genomic_DNA"/>
</dbReference>
<dbReference type="GO" id="GO:0050622">
    <property type="term" value="F:glycine dehydrogenase (cyanide-forming) activity"/>
    <property type="evidence" value="ECO:0007669"/>
    <property type="project" value="UniProtKB-EC"/>
</dbReference>
<dbReference type="PANTHER" id="PTHR13847">
    <property type="entry name" value="SARCOSINE DEHYDROGENASE-RELATED"/>
    <property type="match status" value="1"/>
</dbReference>
<feature type="domain" description="FAD dependent oxidoreductase" evidence="4">
    <location>
        <begin position="3"/>
        <end position="341"/>
    </location>
</feature>
<dbReference type="GO" id="GO:0050660">
    <property type="term" value="F:flavin adenine dinucleotide binding"/>
    <property type="evidence" value="ECO:0007669"/>
    <property type="project" value="InterPro"/>
</dbReference>
<dbReference type="InterPro" id="IPR012727">
    <property type="entry name" value="Gly_oxidase_ThiO"/>
</dbReference>
<dbReference type="SUPFAM" id="SSF54373">
    <property type="entry name" value="FAD-linked reductases, C-terminal domain"/>
    <property type="match status" value="1"/>
</dbReference>
<evidence type="ECO:0000256" key="2">
    <source>
        <dbReference type="ARBA" id="ARBA00022977"/>
    </source>
</evidence>
<dbReference type="AlphaFoldDB" id="A0A7Z0VM79"/>
<comment type="pathway">
    <text evidence="1">Cofactor biosynthesis; thiamine diphosphate biosynthesis.</text>
</comment>
<evidence type="ECO:0000313" key="5">
    <source>
        <dbReference type="EMBL" id="ODJ88154.1"/>
    </source>
</evidence>